<proteinExistence type="predicted"/>
<dbReference type="EMBL" id="BLBC01000014">
    <property type="protein sequence ID" value="GET46803.1"/>
    <property type="molecule type" value="Genomic_DNA"/>
</dbReference>
<protein>
    <submittedName>
        <fullName evidence="1">Uncharacterized protein</fullName>
    </submittedName>
</protein>
<dbReference type="RefSeq" id="WP_155285426.1">
    <property type="nucleotide sequence ID" value="NZ_BLBC01000014.1"/>
</dbReference>
<reference evidence="2" key="1">
    <citation type="journal article" date="2020" name="Int. J. Syst. Evol. Microbiol.">
        <title>Capnocytophaga felis sp. nov. isolated from the feline oral cavity.</title>
        <authorList>
            <person name="Suzuki M."/>
            <person name="Umeda K."/>
            <person name="Kimura M."/>
            <person name="Imaoka K."/>
            <person name="Morikawa S."/>
            <person name="Maeda K."/>
        </authorList>
    </citation>
    <scope>NUCLEOTIDE SEQUENCE [LARGE SCALE GENOMIC DNA]</scope>
    <source>
        <strain evidence="2">KC07070</strain>
    </source>
</reference>
<dbReference type="OrthoDB" id="8610126at2"/>
<dbReference type="AlphaFoldDB" id="A0A5M4BB45"/>
<organism evidence="1 2">
    <name type="scientific">Capnocytophaga felis</name>
    <dbReference type="NCBI Taxonomy" id="2267611"/>
    <lineage>
        <taxon>Bacteria</taxon>
        <taxon>Pseudomonadati</taxon>
        <taxon>Bacteroidota</taxon>
        <taxon>Flavobacteriia</taxon>
        <taxon>Flavobacteriales</taxon>
        <taxon>Flavobacteriaceae</taxon>
        <taxon>Capnocytophaga</taxon>
    </lineage>
</organism>
<keyword evidence="2" id="KW-1185">Reference proteome</keyword>
<accession>A0A5M4BB45</accession>
<comment type="caution">
    <text evidence="1">The sequence shown here is derived from an EMBL/GenBank/DDBJ whole genome shotgun (WGS) entry which is preliminary data.</text>
</comment>
<evidence type="ECO:0000313" key="1">
    <source>
        <dbReference type="EMBL" id="GET46803.1"/>
    </source>
</evidence>
<name>A0A5M4BB45_9FLAO</name>
<gene>
    <name evidence="1" type="ORF">RCZ01_21050</name>
</gene>
<dbReference type="Proteomes" id="UP000398217">
    <property type="component" value="Unassembled WGS sequence"/>
</dbReference>
<sequence length="227" mass="26029">MKKHDFLNLKIGAIEQYSMVIKKVDLDYWKQLGWLTFTEIGLPKGDEQAYLLYGEIKKDEILIFNRPTLLKNIPANKLIGLEITEISTCLGTYGMGGAGFFGLLLNDTEYLTYAVWGAGDYVIIDDRVVECNPDLYKKTKPWISDFAGEQNWDDLTDYILGSKIENISLSDEVCNLTLQKFNRKIEVTFVKNDIRLPRKVGRKRNAFKKGVISDYLLFQHKNATLIV</sequence>
<evidence type="ECO:0000313" key="2">
    <source>
        <dbReference type="Proteomes" id="UP000398217"/>
    </source>
</evidence>